<name>A0A417XTK6_9ACTN</name>
<dbReference type="GO" id="GO:0016787">
    <property type="term" value="F:hydrolase activity"/>
    <property type="evidence" value="ECO:0007669"/>
    <property type="project" value="UniProtKB-KW"/>
</dbReference>
<dbReference type="InterPro" id="IPR032465">
    <property type="entry name" value="ACMSD"/>
</dbReference>
<feature type="domain" description="Amidohydrolase-related" evidence="2">
    <location>
        <begin position="159"/>
        <end position="413"/>
    </location>
</feature>
<organism evidence="3 4">
    <name type="scientific">Nocardioides immobilis</name>
    <dbReference type="NCBI Taxonomy" id="2049295"/>
    <lineage>
        <taxon>Bacteria</taxon>
        <taxon>Bacillati</taxon>
        <taxon>Actinomycetota</taxon>
        <taxon>Actinomycetes</taxon>
        <taxon>Propionibacteriales</taxon>
        <taxon>Nocardioidaceae</taxon>
        <taxon>Nocardioides</taxon>
    </lineage>
</organism>
<dbReference type="GO" id="GO:0005737">
    <property type="term" value="C:cytoplasm"/>
    <property type="evidence" value="ECO:0007669"/>
    <property type="project" value="TreeGrafter"/>
</dbReference>
<gene>
    <name evidence="3" type="ORF">D0Z08_28645</name>
</gene>
<evidence type="ECO:0000313" key="3">
    <source>
        <dbReference type="EMBL" id="RHW23683.1"/>
    </source>
</evidence>
<dbReference type="Gene3D" id="3.20.20.140">
    <property type="entry name" value="Metal-dependent hydrolases"/>
    <property type="match status" value="1"/>
</dbReference>
<sequence>MGTEAQCRNAVIERTHHMTVSELLSGPLAGMKVVDADTHITEPPDMWTSRVAKKDQDRVPRKVRGEDGKDIWYYAGDAIFASPAGAAAVIRKDGKKQSFWDWNIEAGMQWDEVDEGAYDIPTRLQRMDEMSIHAQIVYPNVAGFGANKLAKIPDPSLARLIAETYNTAMSEMQEESGLRLFGMALLPFWDLDAAIAEVERCAALGIRGITMCSEPHAGGLPSLLDPHWNPLWETLTDTGLVVNFHVGASEFGMEAYFKSAWDGQSQWRRSLVGATMIELHNAKILANLLTADLFDRYPDIRWVSVESGIGWIPYVLERLEYQMLEAGNEEHLGKSPTQKFRDHMYSCFWFEETAPSRLLDRIGFDNVLFETDYPHPTCLYPSAVEHGIKVLESWGPDVTRKVMSENSIKLYNLPF</sequence>
<evidence type="ECO:0000313" key="4">
    <source>
        <dbReference type="Proteomes" id="UP000283644"/>
    </source>
</evidence>
<keyword evidence="1" id="KW-0456">Lyase</keyword>
<dbReference type="Pfam" id="PF04909">
    <property type="entry name" value="Amidohydro_2"/>
    <property type="match status" value="1"/>
</dbReference>
<dbReference type="AlphaFoldDB" id="A0A417XTK6"/>
<accession>A0A417XTK6</accession>
<dbReference type="GO" id="GO:0016831">
    <property type="term" value="F:carboxy-lyase activity"/>
    <property type="evidence" value="ECO:0007669"/>
    <property type="project" value="InterPro"/>
</dbReference>
<dbReference type="GO" id="GO:0019748">
    <property type="term" value="P:secondary metabolic process"/>
    <property type="evidence" value="ECO:0007669"/>
    <property type="project" value="TreeGrafter"/>
</dbReference>
<protein>
    <submittedName>
        <fullName evidence="3">Amidohydrolase</fullName>
    </submittedName>
</protein>
<dbReference type="EMBL" id="QXGH01000042">
    <property type="protein sequence ID" value="RHW23683.1"/>
    <property type="molecule type" value="Genomic_DNA"/>
</dbReference>
<dbReference type="InterPro" id="IPR032466">
    <property type="entry name" value="Metal_Hydrolase"/>
</dbReference>
<keyword evidence="4" id="KW-1185">Reference proteome</keyword>
<dbReference type="PANTHER" id="PTHR21240">
    <property type="entry name" value="2-AMINO-3-CARBOXYLMUCONATE-6-SEMIALDEHYDE DECARBOXYLASE"/>
    <property type="match status" value="1"/>
</dbReference>
<proteinExistence type="predicted"/>
<keyword evidence="3" id="KW-0378">Hydrolase</keyword>
<evidence type="ECO:0000256" key="1">
    <source>
        <dbReference type="ARBA" id="ARBA00023239"/>
    </source>
</evidence>
<comment type="caution">
    <text evidence="3">The sequence shown here is derived from an EMBL/GenBank/DDBJ whole genome shotgun (WGS) entry which is preliminary data.</text>
</comment>
<dbReference type="Proteomes" id="UP000283644">
    <property type="component" value="Unassembled WGS sequence"/>
</dbReference>
<dbReference type="OrthoDB" id="8673349at2"/>
<dbReference type="PANTHER" id="PTHR21240:SF28">
    <property type="entry name" value="ISO-OROTATE DECARBOXYLASE (EUROFUNG)"/>
    <property type="match status" value="1"/>
</dbReference>
<evidence type="ECO:0000259" key="2">
    <source>
        <dbReference type="Pfam" id="PF04909"/>
    </source>
</evidence>
<dbReference type="InterPro" id="IPR006680">
    <property type="entry name" value="Amidohydro-rel"/>
</dbReference>
<reference evidence="3 4" key="1">
    <citation type="submission" date="2018-09" db="EMBL/GenBank/DDBJ databases">
        <title>Genome sequencing of Nocardioides immobilis CCTCC AB 2017083 for comparison to Nocardioides silvaticus.</title>
        <authorList>
            <person name="Li C."/>
            <person name="Wang G."/>
        </authorList>
    </citation>
    <scope>NUCLEOTIDE SEQUENCE [LARGE SCALE GENOMIC DNA]</scope>
    <source>
        <strain evidence="3 4">CCTCC AB 2017083</strain>
    </source>
</reference>
<dbReference type="SUPFAM" id="SSF51556">
    <property type="entry name" value="Metallo-dependent hydrolases"/>
    <property type="match status" value="1"/>
</dbReference>